<name>A0A177NU16_9GAMM</name>
<evidence type="ECO:0000259" key="1">
    <source>
        <dbReference type="Pfam" id="PF12156"/>
    </source>
</evidence>
<organism evidence="2 3">
    <name type="scientific">Methylomonas koyamae</name>
    <dbReference type="NCBI Taxonomy" id="702114"/>
    <lineage>
        <taxon>Bacteria</taxon>
        <taxon>Pseudomonadati</taxon>
        <taxon>Pseudomonadota</taxon>
        <taxon>Gammaproteobacteria</taxon>
        <taxon>Methylococcales</taxon>
        <taxon>Methylococcaceae</taxon>
        <taxon>Methylomonas</taxon>
    </lineage>
</organism>
<sequence length="65" mass="7581">MVQNKQVCDLCELEVRVIRVELNTQEGKKIFCCEGCKAIYKMQYDAGLLVVREQIGNTKNHHRKK</sequence>
<dbReference type="EMBL" id="LUUJ01000022">
    <property type="protein sequence ID" value="OAI20580.1"/>
    <property type="molecule type" value="Genomic_DNA"/>
</dbReference>
<proteinExistence type="predicted"/>
<feature type="domain" description="Putative metal-binding" evidence="1">
    <location>
        <begin position="8"/>
        <end position="48"/>
    </location>
</feature>
<dbReference type="Pfam" id="PF12156">
    <property type="entry name" value="ATPase-cat_bd"/>
    <property type="match status" value="1"/>
</dbReference>
<evidence type="ECO:0000313" key="2">
    <source>
        <dbReference type="EMBL" id="OAI20580.1"/>
    </source>
</evidence>
<protein>
    <recommendedName>
        <fullName evidence="1">Putative metal-binding domain-containing protein</fullName>
    </recommendedName>
</protein>
<gene>
    <name evidence="2" type="ORF">A1507_04925</name>
</gene>
<reference evidence="2 3" key="1">
    <citation type="submission" date="2016-03" db="EMBL/GenBank/DDBJ databases">
        <authorList>
            <person name="Ploux O."/>
        </authorList>
    </citation>
    <scope>NUCLEOTIDE SEQUENCE [LARGE SCALE GENOMIC DNA]</scope>
    <source>
        <strain evidence="2 3">R-45378</strain>
    </source>
</reference>
<accession>A0A177NU16</accession>
<dbReference type="InterPro" id="IPR021993">
    <property type="entry name" value="ATPase-cat-bd"/>
</dbReference>
<dbReference type="Proteomes" id="UP000077857">
    <property type="component" value="Unassembled WGS sequence"/>
</dbReference>
<dbReference type="AlphaFoldDB" id="A0A177NU16"/>
<dbReference type="OrthoDB" id="7362200at2"/>
<comment type="caution">
    <text evidence="2">The sequence shown here is derived from an EMBL/GenBank/DDBJ whole genome shotgun (WGS) entry which is preliminary data.</text>
</comment>
<evidence type="ECO:0000313" key="3">
    <source>
        <dbReference type="Proteomes" id="UP000077857"/>
    </source>
</evidence>